<evidence type="ECO:0000256" key="2">
    <source>
        <dbReference type="ARBA" id="ARBA00023015"/>
    </source>
</evidence>
<protein>
    <submittedName>
        <fullName evidence="7">RNA polymerase RpoE-like sigma-24 subunit</fullName>
    </submittedName>
</protein>
<dbReference type="Proteomes" id="UP000238034">
    <property type="component" value="Unassembled WGS sequence"/>
</dbReference>
<dbReference type="GO" id="GO:0006352">
    <property type="term" value="P:DNA-templated transcription initiation"/>
    <property type="evidence" value="ECO:0007669"/>
    <property type="project" value="InterPro"/>
</dbReference>
<keyword evidence="4" id="KW-0804">Transcription</keyword>
<keyword evidence="3" id="KW-0731">Sigma factor</keyword>
<dbReference type="EMBL" id="PVTH01000002">
    <property type="protein sequence ID" value="PRY54361.1"/>
    <property type="molecule type" value="Genomic_DNA"/>
</dbReference>
<dbReference type="InterPro" id="IPR013324">
    <property type="entry name" value="RNA_pol_sigma_r3/r4-like"/>
</dbReference>
<dbReference type="PANTHER" id="PTHR43133:SF25">
    <property type="entry name" value="RNA POLYMERASE SIGMA FACTOR RFAY-RELATED"/>
    <property type="match status" value="1"/>
</dbReference>
<feature type="domain" description="RNA polymerase sigma-70 region 2" evidence="5">
    <location>
        <begin position="14"/>
        <end position="75"/>
    </location>
</feature>
<dbReference type="NCBIfam" id="TIGR02937">
    <property type="entry name" value="sigma70-ECF"/>
    <property type="match status" value="1"/>
</dbReference>
<dbReference type="Pfam" id="PF08281">
    <property type="entry name" value="Sigma70_r4_2"/>
    <property type="match status" value="1"/>
</dbReference>
<evidence type="ECO:0000259" key="5">
    <source>
        <dbReference type="Pfam" id="PF04542"/>
    </source>
</evidence>
<dbReference type="SUPFAM" id="SSF88946">
    <property type="entry name" value="Sigma2 domain of RNA polymerase sigma factors"/>
    <property type="match status" value="1"/>
</dbReference>
<keyword evidence="8" id="KW-1185">Reference proteome</keyword>
<dbReference type="GO" id="GO:0016987">
    <property type="term" value="F:sigma factor activity"/>
    <property type="evidence" value="ECO:0007669"/>
    <property type="project" value="UniProtKB-KW"/>
</dbReference>
<sequence>MQKDVFSSLIAKQSRYLKPHAMKYTGDEDDAKDLIQDTLLRALLNYDKFREDTNIRGWLFIIMRNLFVNNYRKNKMKMLSLDTEEAIQLPSYITADSHLNITQIYAMISELPCQHQKPLLMHMEGFKYEEINLQLYSPIGTVKNRIHLARKRLKNRLV</sequence>
<evidence type="ECO:0000313" key="8">
    <source>
        <dbReference type="Proteomes" id="UP000238034"/>
    </source>
</evidence>
<evidence type="ECO:0000256" key="3">
    <source>
        <dbReference type="ARBA" id="ARBA00023082"/>
    </source>
</evidence>
<dbReference type="PANTHER" id="PTHR43133">
    <property type="entry name" value="RNA POLYMERASE ECF-TYPE SIGMA FACTO"/>
    <property type="match status" value="1"/>
</dbReference>
<dbReference type="Gene3D" id="1.10.1740.10">
    <property type="match status" value="1"/>
</dbReference>
<gene>
    <name evidence="7" type="ORF">B0I27_102127</name>
</gene>
<comment type="caution">
    <text evidence="7">The sequence shown here is derived from an EMBL/GenBank/DDBJ whole genome shotgun (WGS) entry which is preliminary data.</text>
</comment>
<dbReference type="InterPro" id="IPR013325">
    <property type="entry name" value="RNA_pol_sigma_r2"/>
</dbReference>
<evidence type="ECO:0000313" key="7">
    <source>
        <dbReference type="EMBL" id="PRY54361.1"/>
    </source>
</evidence>
<dbReference type="AlphaFoldDB" id="A0A2T0U8V3"/>
<dbReference type="InterPro" id="IPR036388">
    <property type="entry name" value="WH-like_DNA-bd_sf"/>
</dbReference>
<accession>A0A2T0U8V3</accession>
<dbReference type="RefSeq" id="WP_106291499.1">
    <property type="nucleotide sequence ID" value="NZ_PVTH01000002.1"/>
</dbReference>
<feature type="domain" description="RNA polymerase sigma factor 70 region 4 type 2" evidence="6">
    <location>
        <begin position="103"/>
        <end position="153"/>
    </location>
</feature>
<reference evidence="7 8" key="1">
    <citation type="submission" date="2018-03" db="EMBL/GenBank/DDBJ databases">
        <title>Genomic Encyclopedia of Type Strains, Phase III (KMG-III): the genomes of soil and plant-associated and newly described type strains.</title>
        <authorList>
            <person name="Whitman W."/>
        </authorList>
    </citation>
    <scope>NUCLEOTIDE SEQUENCE [LARGE SCALE GENOMIC DNA]</scope>
    <source>
        <strain evidence="7 8">CGMCC 1.9313</strain>
    </source>
</reference>
<evidence type="ECO:0000256" key="1">
    <source>
        <dbReference type="ARBA" id="ARBA00010641"/>
    </source>
</evidence>
<evidence type="ECO:0000256" key="4">
    <source>
        <dbReference type="ARBA" id="ARBA00023163"/>
    </source>
</evidence>
<dbReference type="GO" id="GO:0003677">
    <property type="term" value="F:DNA binding"/>
    <property type="evidence" value="ECO:0007669"/>
    <property type="project" value="InterPro"/>
</dbReference>
<dbReference type="OrthoDB" id="9803470at2"/>
<comment type="similarity">
    <text evidence="1">Belongs to the sigma-70 factor family. ECF subfamily.</text>
</comment>
<proteinExistence type="inferred from homology"/>
<dbReference type="Pfam" id="PF04542">
    <property type="entry name" value="Sigma70_r2"/>
    <property type="match status" value="1"/>
</dbReference>
<dbReference type="SUPFAM" id="SSF88659">
    <property type="entry name" value="Sigma3 and sigma4 domains of RNA polymerase sigma factors"/>
    <property type="match status" value="1"/>
</dbReference>
<name>A0A2T0U8V3_9SPHI</name>
<organism evidence="7 8">
    <name type="scientific">Arcticibacter pallidicorallinus</name>
    <dbReference type="NCBI Taxonomy" id="1259464"/>
    <lineage>
        <taxon>Bacteria</taxon>
        <taxon>Pseudomonadati</taxon>
        <taxon>Bacteroidota</taxon>
        <taxon>Sphingobacteriia</taxon>
        <taxon>Sphingobacteriales</taxon>
        <taxon>Sphingobacteriaceae</taxon>
        <taxon>Arcticibacter</taxon>
    </lineage>
</organism>
<dbReference type="InterPro" id="IPR007627">
    <property type="entry name" value="RNA_pol_sigma70_r2"/>
</dbReference>
<dbReference type="InterPro" id="IPR039425">
    <property type="entry name" value="RNA_pol_sigma-70-like"/>
</dbReference>
<dbReference type="Gene3D" id="1.10.10.10">
    <property type="entry name" value="Winged helix-like DNA-binding domain superfamily/Winged helix DNA-binding domain"/>
    <property type="match status" value="1"/>
</dbReference>
<dbReference type="InterPro" id="IPR014284">
    <property type="entry name" value="RNA_pol_sigma-70_dom"/>
</dbReference>
<evidence type="ECO:0000259" key="6">
    <source>
        <dbReference type="Pfam" id="PF08281"/>
    </source>
</evidence>
<keyword evidence="2" id="KW-0805">Transcription regulation</keyword>
<dbReference type="InterPro" id="IPR013249">
    <property type="entry name" value="RNA_pol_sigma70_r4_t2"/>
</dbReference>